<evidence type="ECO:0000256" key="2">
    <source>
        <dbReference type="ARBA" id="ARBA00004613"/>
    </source>
</evidence>
<keyword evidence="11" id="KW-0282">Flagellum</keyword>
<reference evidence="12" key="1">
    <citation type="journal article" date="2019" name="Int. J. Syst. Evol. Microbiol.">
        <title>The Global Catalogue of Microorganisms (GCM) 10K type strain sequencing project: providing services to taxonomists for standard genome sequencing and annotation.</title>
        <authorList>
            <consortium name="The Broad Institute Genomics Platform"/>
            <consortium name="The Broad Institute Genome Sequencing Center for Infectious Disease"/>
            <person name="Wu L."/>
            <person name="Ma J."/>
        </authorList>
    </citation>
    <scope>NUCLEOTIDE SEQUENCE [LARGE SCALE GENOMIC DNA]</scope>
    <source>
        <strain evidence="12">CCUG 55854</strain>
    </source>
</reference>
<organism evidence="11 12">
    <name type="scientific">Pseudoxanthomonas kaohsiungensis</name>
    <dbReference type="NCBI Taxonomy" id="283923"/>
    <lineage>
        <taxon>Bacteria</taxon>
        <taxon>Pseudomonadati</taxon>
        <taxon>Pseudomonadota</taxon>
        <taxon>Gammaproteobacteria</taxon>
        <taxon>Lysobacterales</taxon>
        <taxon>Lysobacteraceae</taxon>
        <taxon>Pseudoxanthomonas</taxon>
    </lineage>
</organism>
<dbReference type="SUPFAM" id="SSF64518">
    <property type="entry name" value="Phase 1 flagellin"/>
    <property type="match status" value="2"/>
</dbReference>
<feature type="domain" description="Flagellar basal-body/hook protein C-terminal" evidence="8">
    <location>
        <begin position="586"/>
        <end position="623"/>
    </location>
</feature>
<evidence type="ECO:0000256" key="1">
    <source>
        <dbReference type="ARBA" id="ARBA00004365"/>
    </source>
</evidence>
<evidence type="ECO:0000313" key="12">
    <source>
        <dbReference type="Proteomes" id="UP001597033"/>
    </source>
</evidence>
<evidence type="ECO:0000259" key="9">
    <source>
        <dbReference type="Pfam" id="PF21158"/>
    </source>
</evidence>
<evidence type="ECO:0000256" key="4">
    <source>
        <dbReference type="ARBA" id="ARBA00016244"/>
    </source>
</evidence>
<protein>
    <recommendedName>
        <fullName evidence="4">Flagellar hook-associated protein 1</fullName>
    </recommendedName>
</protein>
<dbReference type="RefSeq" id="WP_162375354.1">
    <property type="nucleotide sequence ID" value="NZ_JBHTKN010000003.1"/>
</dbReference>
<dbReference type="Pfam" id="PF22638">
    <property type="entry name" value="FlgK_D1"/>
    <property type="match status" value="1"/>
</dbReference>
<gene>
    <name evidence="11" type="primary">flgK</name>
    <name evidence="11" type="ORF">ACFQ2N_06950</name>
</gene>
<dbReference type="EMBL" id="JBHTKN010000003">
    <property type="protein sequence ID" value="MFD1042080.1"/>
    <property type="molecule type" value="Genomic_DNA"/>
</dbReference>
<evidence type="ECO:0000256" key="5">
    <source>
        <dbReference type="ARBA" id="ARBA00022525"/>
    </source>
</evidence>
<dbReference type="Pfam" id="PF06429">
    <property type="entry name" value="Flg_bbr_C"/>
    <property type="match status" value="1"/>
</dbReference>
<comment type="caution">
    <text evidence="11">The sequence shown here is derived from an EMBL/GenBank/DDBJ whole genome shotgun (WGS) entry which is preliminary data.</text>
</comment>
<accession>A0ABW3LVQ4</accession>
<feature type="domain" description="Flagellar hook-associated protein 1 D2-like" evidence="9">
    <location>
        <begin position="332"/>
        <end position="412"/>
    </location>
</feature>
<evidence type="ECO:0000256" key="3">
    <source>
        <dbReference type="ARBA" id="ARBA00009677"/>
    </source>
</evidence>
<sequence length="626" mass="63754">MSVLSTGTGALIAFQRALATVSHNVANVNTEGYSRQRAEFATRSPTDYGYGFVGNGVKIGDIQRIADQLATSRLLDSGGELARLQQLSGLSNRVDKLFSDNATNIAGMWSSFFDSVSALSSNAAGTAERGDLLSQADALATRFRQLDGQLQALDSEVNNGLVAGSLEINRLAAEIARINGTIGGNLSAASPDLLDRRDQLVSELVGYTGGTAVAQDGGMLNVFTAGGQPLVVGNQASTTTTVADPYRPERLQLALSTQGTTVALDQRTLGGRIGGLAEFRASVLDPARAELGRLAASMAETFNAGHRAGMDLYGDMGGDLFSLPAPTAVGHAGNTSGASLQATLADTGALTGQNLVLRFDGSAWTATRADTGVAVPMTGTGTAADPLSVGGIALVVSSAPPPAAGDRFLLQPTAGAAAGMGVAITDPSRIAAATPVSARADLDNVGTGALSGLKVDDAGDPALLNDAVVEFIDAGQYTIDGTGPYPFTPGQTISANGWSVTLDGAPAAGDQFRIARTAARSGDNGNAALLANLDDARVLNGGTVSLNGALGGLTTQVGSAARQAQYSADAQQVIHDEAQAARDSIAGVNLDEEAANMLRLQQAYQAAAQVISTADTMFQSILNAVR</sequence>
<dbReference type="PANTHER" id="PTHR30033">
    <property type="entry name" value="FLAGELLAR HOOK-ASSOCIATED PROTEIN 1"/>
    <property type="match status" value="1"/>
</dbReference>
<dbReference type="InterPro" id="IPR001444">
    <property type="entry name" value="Flag_bb_rod_N"/>
</dbReference>
<dbReference type="PANTHER" id="PTHR30033:SF1">
    <property type="entry name" value="FLAGELLAR HOOK-ASSOCIATED PROTEIN 1"/>
    <property type="match status" value="1"/>
</dbReference>
<dbReference type="PRINTS" id="PR01005">
    <property type="entry name" value="FLGHOOKAP1"/>
</dbReference>
<dbReference type="Pfam" id="PF00460">
    <property type="entry name" value="Flg_bb_rod"/>
    <property type="match status" value="1"/>
</dbReference>
<comment type="similarity">
    <text evidence="3">Belongs to the flagella basal body rod proteins family.</text>
</comment>
<keyword evidence="11" id="KW-0969">Cilium</keyword>
<dbReference type="Pfam" id="PF21158">
    <property type="entry name" value="flgK_1st_1"/>
    <property type="match status" value="1"/>
</dbReference>
<dbReference type="InterPro" id="IPR002371">
    <property type="entry name" value="FlgK"/>
</dbReference>
<keyword evidence="5" id="KW-0964">Secreted</keyword>
<proteinExistence type="inferred from homology"/>
<feature type="domain" description="Flagellar basal body rod protein N-terminal" evidence="7">
    <location>
        <begin position="4"/>
        <end position="33"/>
    </location>
</feature>
<dbReference type="InterPro" id="IPR010930">
    <property type="entry name" value="Flg_bb/hook_C_dom"/>
</dbReference>
<evidence type="ECO:0000256" key="6">
    <source>
        <dbReference type="ARBA" id="ARBA00023143"/>
    </source>
</evidence>
<name>A0ABW3LVQ4_9GAMM</name>
<dbReference type="InterPro" id="IPR049119">
    <property type="entry name" value="FlgK_D2-like"/>
</dbReference>
<dbReference type="Proteomes" id="UP001597033">
    <property type="component" value="Unassembled WGS sequence"/>
</dbReference>
<evidence type="ECO:0000259" key="10">
    <source>
        <dbReference type="Pfam" id="PF22638"/>
    </source>
</evidence>
<dbReference type="InterPro" id="IPR053927">
    <property type="entry name" value="FlgK_helical"/>
</dbReference>
<keyword evidence="11" id="KW-0966">Cell projection</keyword>
<keyword evidence="6" id="KW-0975">Bacterial flagellum</keyword>
<feature type="domain" description="Flagellar hook-associated protein FlgK helical" evidence="10">
    <location>
        <begin position="92"/>
        <end position="321"/>
    </location>
</feature>
<evidence type="ECO:0000313" key="11">
    <source>
        <dbReference type="EMBL" id="MFD1042080.1"/>
    </source>
</evidence>
<comment type="subcellular location">
    <subcellularLocation>
        <location evidence="1">Bacterial flagellum</location>
    </subcellularLocation>
    <subcellularLocation>
        <location evidence="2">Secreted</location>
    </subcellularLocation>
</comment>
<keyword evidence="12" id="KW-1185">Reference proteome</keyword>
<evidence type="ECO:0000259" key="8">
    <source>
        <dbReference type="Pfam" id="PF06429"/>
    </source>
</evidence>
<dbReference type="NCBIfam" id="TIGR02492">
    <property type="entry name" value="flgK_ends"/>
    <property type="match status" value="1"/>
</dbReference>
<evidence type="ECO:0000259" key="7">
    <source>
        <dbReference type="Pfam" id="PF00460"/>
    </source>
</evidence>